<proteinExistence type="inferred from homology"/>
<feature type="domain" description="Phosphoribosyltransferase" evidence="2">
    <location>
        <begin position="158"/>
        <end position="208"/>
    </location>
</feature>
<dbReference type="Pfam" id="PF00156">
    <property type="entry name" value="Pribosyltran"/>
    <property type="match status" value="1"/>
</dbReference>
<organism evidence="3 4">
    <name type="scientific">Tepidimicrobium xylanilyticum</name>
    <dbReference type="NCBI Taxonomy" id="1123352"/>
    <lineage>
        <taxon>Bacteria</taxon>
        <taxon>Bacillati</taxon>
        <taxon>Bacillota</taxon>
        <taxon>Tissierellia</taxon>
        <taxon>Tissierellales</taxon>
        <taxon>Tepidimicrobiaceae</taxon>
        <taxon>Tepidimicrobium</taxon>
    </lineage>
</organism>
<evidence type="ECO:0000259" key="2">
    <source>
        <dbReference type="Pfam" id="PF00156"/>
    </source>
</evidence>
<keyword evidence="3" id="KW-0808">Transferase</keyword>
<name>A0A1H2QVU9_9FIRM</name>
<dbReference type="RefSeq" id="WP_093750003.1">
    <property type="nucleotide sequence ID" value="NZ_BSYN01000001.1"/>
</dbReference>
<dbReference type="PANTHER" id="PTHR47505:SF1">
    <property type="entry name" value="DNA UTILIZATION PROTEIN YHGH"/>
    <property type="match status" value="1"/>
</dbReference>
<dbReference type="Gene3D" id="3.40.50.2020">
    <property type="match status" value="1"/>
</dbReference>
<evidence type="ECO:0000313" key="3">
    <source>
        <dbReference type="EMBL" id="SDW11010.1"/>
    </source>
</evidence>
<protein>
    <submittedName>
        <fullName evidence="3">Phosphoribosyl transferase domain-containing protein</fullName>
    </submittedName>
</protein>
<dbReference type="EMBL" id="FNNG01000001">
    <property type="protein sequence ID" value="SDW11010.1"/>
    <property type="molecule type" value="Genomic_DNA"/>
</dbReference>
<evidence type="ECO:0000256" key="1">
    <source>
        <dbReference type="ARBA" id="ARBA00008007"/>
    </source>
</evidence>
<sequence length="219" mass="25670">MGIIKELERLLFIRDDYCYFCKENKAKDYICVYCNELIEYVHGNIKLDISYMEGIYYSVLYNRFIREKLHSYKFEGKNYLYKPFGEMILTTIRLNGLDKKIDGIVYVPLHRKKEAIRGYNQSGLLAEYVADMLNISLLKNNLMKIRWTKDQNKLDRLTRQTNLKSAFKVKNIKDIKGKEILLIDDIITTGATLIECSKTLMEAGAKRIYGLVLTSSMKR</sequence>
<comment type="similarity">
    <text evidence="1">Belongs to the ComF/GntX family.</text>
</comment>
<dbReference type="GO" id="GO:0016740">
    <property type="term" value="F:transferase activity"/>
    <property type="evidence" value="ECO:0007669"/>
    <property type="project" value="UniProtKB-KW"/>
</dbReference>
<dbReference type="CDD" id="cd06223">
    <property type="entry name" value="PRTases_typeI"/>
    <property type="match status" value="1"/>
</dbReference>
<dbReference type="InterPro" id="IPR051910">
    <property type="entry name" value="ComF/GntX_DNA_util-trans"/>
</dbReference>
<evidence type="ECO:0000313" key="4">
    <source>
        <dbReference type="Proteomes" id="UP000198828"/>
    </source>
</evidence>
<dbReference type="OrthoDB" id="9779910at2"/>
<keyword evidence="4" id="KW-1185">Reference proteome</keyword>
<dbReference type="AlphaFoldDB" id="A0A1H2QVU9"/>
<dbReference type="SUPFAM" id="SSF53271">
    <property type="entry name" value="PRTase-like"/>
    <property type="match status" value="1"/>
</dbReference>
<dbReference type="InterPro" id="IPR000836">
    <property type="entry name" value="PRTase_dom"/>
</dbReference>
<gene>
    <name evidence="3" type="ORF">SAMN05660923_00229</name>
</gene>
<dbReference type="Proteomes" id="UP000198828">
    <property type="component" value="Unassembled WGS sequence"/>
</dbReference>
<dbReference type="InterPro" id="IPR029057">
    <property type="entry name" value="PRTase-like"/>
</dbReference>
<dbReference type="PANTHER" id="PTHR47505">
    <property type="entry name" value="DNA UTILIZATION PROTEIN YHGH"/>
    <property type="match status" value="1"/>
</dbReference>
<reference evidence="3 4" key="1">
    <citation type="submission" date="2016-10" db="EMBL/GenBank/DDBJ databases">
        <authorList>
            <person name="de Groot N.N."/>
        </authorList>
    </citation>
    <scope>NUCLEOTIDE SEQUENCE [LARGE SCALE GENOMIC DNA]</scope>
    <source>
        <strain evidence="3 4">DSM 23310</strain>
    </source>
</reference>
<accession>A0A1H2QVU9</accession>